<keyword evidence="3" id="KW-0809">Transit peptide</keyword>
<sequence>MATTLLRTTRPTTSYLLSTVSIPRLVILLPWTTTSPSSFRTSTTPHSDGRIRIGGLLQSLQDLLPPILWAVPKSKTTHSKKSMRSSGKGLKQRTNLVGCASCGLPKVSHTICHECHVAFRKEIHAEAKMMRKG</sequence>
<dbReference type="STRING" id="269621.A0A238F7Z4"/>
<evidence type="ECO:0000313" key="8">
    <source>
        <dbReference type="EMBL" id="SCV68879.1"/>
    </source>
</evidence>
<dbReference type="AlphaFoldDB" id="A0A238F7Z4"/>
<organism evidence="8 9">
    <name type="scientific">Microbotryum intermedium</name>
    <dbReference type="NCBI Taxonomy" id="269621"/>
    <lineage>
        <taxon>Eukaryota</taxon>
        <taxon>Fungi</taxon>
        <taxon>Dikarya</taxon>
        <taxon>Basidiomycota</taxon>
        <taxon>Pucciniomycotina</taxon>
        <taxon>Microbotryomycetes</taxon>
        <taxon>Microbotryales</taxon>
        <taxon>Microbotryaceae</taxon>
        <taxon>Microbotryum</taxon>
    </lineage>
</organism>
<dbReference type="NCBIfam" id="TIGR01031">
    <property type="entry name" value="rpmF_bact"/>
    <property type="match status" value="1"/>
</dbReference>
<comment type="similarity">
    <text evidence="2">Belongs to the bacterial ribosomal protein bL32 family.</text>
</comment>
<keyword evidence="6" id="KW-0687">Ribonucleoprotein</keyword>
<protein>
    <recommendedName>
        <fullName evidence="7">Large ribosomal subunit protein bL32m</fullName>
    </recommendedName>
</protein>
<dbReference type="GO" id="GO:0003735">
    <property type="term" value="F:structural constituent of ribosome"/>
    <property type="evidence" value="ECO:0007669"/>
    <property type="project" value="InterPro"/>
</dbReference>
<comment type="subcellular location">
    <subcellularLocation>
        <location evidence="1">Mitochondrion</location>
    </subcellularLocation>
</comment>
<dbReference type="InterPro" id="IPR002677">
    <property type="entry name" value="Ribosomal_bL32"/>
</dbReference>
<keyword evidence="4" id="KW-0689">Ribosomal protein</keyword>
<dbReference type="GO" id="GO:0005762">
    <property type="term" value="C:mitochondrial large ribosomal subunit"/>
    <property type="evidence" value="ECO:0007669"/>
    <property type="project" value="TreeGrafter"/>
</dbReference>
<evidence type="ECO:0000256" key="6">
    <source>
        <dbReference type="ARBA" id="ARBA00023274"/>
    </source>
</evidence>
<evidence type="ECO:0000256" key="1">
    <source>
        <dbReference type="ARBA" id="ARBA00004173"/>
    </source>
</evidence>
<evidence type="ECO:0000256" key="2">
    <source>
        <dbReference type="ARBA" id="ARBA00008560"/>
    </source>
</evidence>
<evidence type="ECO:0000256" key="3">
    <source>
        <dbReference type="ARBA" id="ARBA00022946"/>
    </source>
</evidence>
<evidence type="ECO:0000256" key="4">
    <source>
        <dbReference type="ARBA" id="ARBA00022980"/>
    </source>
</evidence>
<evidence type="ECO:0000313" key="9">
    <source>
        <dbReference type="Proteomes" id="UP000198372"/>
    </source>
</evidence>
<evidence type="ECO:0000256" key="7">
    <source>
        <dbReference type="ARBA" id="ARBA00039935"/>
    </source>
</evidence>
<dbReference type="Pfam" id="PF01783">
    <property type="entry name" value="Ribosomal_L32p"/>
    <property type="match status" value="1"/>
</dbReference>
<gene>
    <name evidence="8" type="ORF">BQ2448_1000</name>
</gene>
<accession>A0A238F7Z4</accession>
<reference evidence="9" key="1">
    <citation type="submission" date="2016-09" db="EMBL/GenBank/DDBJ databases">
        <authorList>
            <person name="Jeantristanb JTB J.-T."/>
            <person name="Ricardo R."/>
        </authorList>
    </citation>
    <scope>NUCLEOTIDE SEQUENCE [LARGE SCALE GENOMIC DNA]</scope>
</reference>
<dbReference type="InterPro" id="IPR051991">
    <property type="entry name" value="Mitoribosomal_protein_bL32"/>
</dbReference>
<name>A0A238F7Z4_9BASI</name>
<dbReference type="PANTHER" id="PTHR21026">
    <property type="entry name" value="39S RIBOSOMAL PROTEIN L32, MITOCHONDRIAL"/>
    <property type="match status" value="1"/>
</dbReference>
<dbReference type="EMBL" id="FMSP01000003">
    <property type="protein sequence ID" value="SCV68879.1"/>
    <property type="molecule type" value="Genomic_DNA"/>
</dbReference>
<dbReference type="GO" id="GO:0006412">
    <property type="term" value="P:translation"/>
    <property type="evidence" value="ECO:0007669"/>
    <property type="project" value="InterPro"/>
</dbReference>
<dbReference type="OrthoDB" id="2014905at2759"/>
<dbReference type="InterPro" id="IPR011332">
    <property type="entry name" value="Ribosomal_zn-bd"/>
</dbReference>
<keyword evidence="5" id="KW-0496">Mitochondrion</keyword>
<dbReference type="Proteomes" id="UP000198372">
    <property type="component" value="Unassembled WGS sequence"/>
</dbReference>
<dbReference type="PANTHER" id="PTHR21026:SF2">
    <property type="entry name" value="LARGE RIBOSOMAL SUBUNIT PROTEIN BL32M"/>
    <property type="match status" value="1"/>
</dbReference>
<dbReference type="SUPFAM" id="SSF57829">
    <property type="entry name" value="Zn-binding ribosomal proteins"/>
    <property type="match status" value="1"/>
</dbReference>
<proteinExistence type="inferred from homology"/>
<keyword evidence="9" id="KW-1185">Reference proteome</keyword>
<evidence type="ECO:0000256" key="5">
    <source>
        <dbReference type="ARBA" id="ARBA00023128"/>
    </source>
</evidence>